<sequence>MVRTIGNPLSWTAAAFGRGAHRVGVGTSELGGEHGAVVQIRDLTADDVKLALRKGMEDFTALRTDVIFIVLIYPVLGLLLVWFALNTNLLPLAFPLISGFALLGPVAAIGLYEMSRRRELGMETSLGDGFAVINSPAFAPVLVLGFYLFAMFVAWMISAYYIYYLTLGPEAPSSISGFISDIFTTGAGWAMLIIGVIVGFFFAALVLATSVVSFPLLIDRHVGVPHAVVTSMELTKRNPGTVALWGLVVVVMLGIGAVTFFIGMIIVLPVLGHATWHLYRRAVVPLEPAAPEPEVMPS</sequence>
<evidence type="ECO:0000256" key="1">
    <source>
        <dbReference type="SAM" id="Phobius"/>
    </source>
</evidence>
<dbReference type="Proteomes" id="UP001597474">
    <property type="component" value="Unassembled WGS sequence"/>
</dbReference>
<keyword evidence="1" id="KW-1133">Transmembrane helix</keyword>
<proteinExistence type="predicted"/>
<keyword evidence="1" id="KW-0472">Membrane</keyword>
<keyword evidence="1" id="KW-0812">Transmembrane</keyword>
<organism evidence="2 3">
    <name type="scientific">Sulfitobacter aestuarii</name>
    <dbReference type="NCBI Taxonomy" id="2161676"/>
    <lineage>
        <taxon>Bacteria</taxon>
        <taxon>Pseudomonadati</taxon>
        <taxon>Pseudomonadota</taxon>
        <taxon>Alphaproteobacteria</taxon>
        <taxon>Rhodobacterales</taxon>
        <taxon>Roseobacteraceae</taxon>
        <taxon>Sulfitobacter</taxon>
    </lineage>
</organism>
<protein>
    <submittedName>
        <fullName evidence="2">DUF2189 domain-containing protein</fullName>
    </submittedName>
</protein>
<dbReference type="EMBL" id="JBHUMP010000004">
    <property type="protein sequence ID" value="MFD2739245.1"/>
    <property type="molecule type" value="Genomic_DNA"/>
</dbReference>
<feature type="transmembrane region" description="Helical" evidence="1">
    <location>
        <begin position="189"/>
        <end position="218"/>
    </location>
</feature>
<feature type="transmembrane region" description="Helical" evidence="1">
    <location>
        <begin position="66"/>
        <end position="85"/>
    </location>
</feature>
<evidence type="ECO:0000313" key="3">
    <source>
        <dbReference type="Proteomes" id="UP001597474"/>
    </source>
</evidence>
<reference evidence="3" key="1">
    <citation type="journal article" date="2019" name="Int. J. Syst. Evol. Microbiol.">
        <title>The Global Catalogue of Microorganisms (GCM) 10K type strain sequencing project: providing services to taxonomists for standard genome sequencing and annotation.</title>
        <authorList>
            <consortium name="The Broad Institute Genomics Platform"/>
            <consortium name="The Broad Institute Genome Sequencing Center for Infectious Disease"/>
            <person name="Wu L."/>
            <person name="Ma J."/>
        </authorList>
    </citation>
    <scope>NUCLEOTIDE SEQUENCE [LARGE SCALE GENOMIC DNA]</scope>
    <source>
        <strain evidence="3">TISTR 2562</strain>
    </source>
</reference>
<keyword evidence="3" id="KW-1185">Reference proteome</keyword>
<gene>
    <name evidence="2" type="ORF">ACFSUD_06680</name>
</gene>
<dbReference type="InterPro" id="IPR018692">
    <property type="entry name" value="DUF2189"/>
</dbReference>
<dbReference type="Pfam" id="PF09955">
    <property type="entry name" value="DUF2189"/>
    <property type="match status" value="1"/>
</dbReference>
<feature type="transmembrane region" description="Helical" evidence="1">
    <location>
        <begin position="242"/>
        <end position="271"/>
    </location>
</feature>
<accession>A0ABW5U1S1</accession>
<feature type="transmembrane region" description="Helical" evidence="1">
    <location>
        <begin position="91"/>
        <end position="112"/>
    </location>
</feature>
<comment type="caution">
    <text evidence="2">The sequence shown here is derived from an EMBL/GenBank/DDBJ whole genome shotgun (WGS) entry which is preliminary data.</text>
</comment>
<feature type="transmembrane region" description="Helical" evidence="1">
    <location>
        <begin position="141"/>
        <end position="163"/>
    </location>
</feature>
<dbReference type="RefSeq" id="WP_386372699.1">
    <property type="nucleotide sequence ID" value="NZ_JBHUMP010000004.1"/>
</dbReference>
<name>A0ABW5U1S1_9RHOB</name>
<evidence type="ECO:0000313" key="2">
    <source>
        <dbReference type="EMBL" id="MFD2739245.1"/>
    </source>
</evidence>